<dbReference type="GO" id="GO:0043190">
    <property type="term" value="C:ATP-binding cassette (ABC) transporter complex"/>
    <property type="evidence" value="ECO:0007669"/>
    <property type="project" value="TreeGrafter"/>
</dbReference>
<comment type="caution">
    <text evidence="10">The sequence shown here is derived from an EMBL/GenBank/DDBJ whole genome shotgun (WGS) entry which is preliminary data.</text>
</comment>
<evidence type="ECO:0000256" key="6">
    <source>
        <dbReference type="ARBA" id="ARBA00022840"/>
    </source>
</evidence>
<dbReference type="NCBIfam" id="NF010167">
    <property type="entry name" value="PRK13648.1"/>
    <property type="match status" value="1"/>
</dbReference>
<dbReference type="NCBIfam" id="TIGR04520">
    <property type="entry name" value="ECF_ATPase_1"/>
    <property type="match status" value="1"/>
</dbReference>
<dbReference type="InterPro" id="IPR030947">
    <property type="entry name" value="EcfA_1"/>
</dbReference>
<dbReference type="InterPro" id="IPR015856">
    <property type="entry name" value="ABC_transpr_CbiO/EcfA_su"/>
</dbReference>
<keyword evidence="3" id="KW-0813">Transport</keyword>
<keyword evidence="6 10" id="KW-0067">ATP-binding</keyword>
<dbReference type="AlphaFoldDB" id="A0A0R1K011"/>
<protein>
    <submittedName>
        <fullName evidence="10">Cobalt transporter ATP-binding subunit</fullName>
    </submittedName>
</protein>
<evidence type="ECO:0000256" key="2">
    <source>
        <dbReference type="ARBA" id="ARBA00005417"/>
    </source>
</evidence>
<dbReference type="FunFam" id="3.40.50.300:FF:000224">
    <property type="entry name" value="Energy-coupling factor transporter ATP-binding protein EcfA"/>
    <property type="match status" value="1"/>
</dbReference>
<comment type="similarity">
    <text evidence="2">Belongs to the ABC transporter superfamily.</text>
</comment>
<keyword evidence="8" id="KW-0472">Membrane</keyword>
<evidence type="ECO:0000256" key="5">
    <source>
        <dbReference type="ARBA" id="ARBA00022741"/>
    </source>
</evidence>
<dbReference type="GO" id="GO:0042626">
    <property type="term" value="F:ATPase-coupled transmembrane transporter activity"/>
    <property type="evidence" value="ECO:0007669"/>
    <property type="project" value="TreeGrafter"/>
</dbReference>
<dbReference type="InterPro" id="IPR003593">
    <property type="entry name" value="AAA+_ATPase"/>
</dbReference>
<dbReference type="PROSITE" id="PS50893">
    <property type="entry name" value="ABC_TRANSPORTER_2"/>
    <property type="match status" value="1"/>
</dbReference>
<dbReference type="SUPFAM" id="SSF52540">
    <property type="entry name" value="P-loop containing nucleoside triphosphate hydrolases"/>
    <property type="match status" value="1"/>
</dbReference>
<evidence type="ECO:0000256" key="8">
    <source>
        <dbReference type="ARBA" id="ARBA00023136"/>
    </source>
</evidence>
<evidence type="ECO:0000259" key="9">
    <source>
        <dbReference type="PROSITE" id="PS50893"/>
    </source>
</evidence>
<keyword evidence="5" id="KW-0547">Nucleotide-binding</keyword>
<dbReference type="CDD" id="cd03225">
    <property type="entry name" value="ABC_cobalt_CbiO_domain1"/>
    <property type="match status" value="1"/>
</dbReference>
<accession>A0A0R1K011</accession>
<dbReference type="GO" id="GO:0005524">
    <property type="term" value="F:ATP binding"/>
    <property type="evidence" value="ECO:0007669"/>
    <property type="project" value="UniProtKB-KW"/>
</dbReference>
<keyword evidence="11" id="KW-1185">Reference proteome</keyword>
<keyword evidence="7" id="KW-1278">Translocase</keyword>
<evidence type="ECO:0000256" key="3">
    <source>
        <dbReference type="ARBA" id="ARBA00022448"/>
    </source>
</evidence>
<name>A0A0R1K011_9LACO</name>
<dbReference type="PROSITE" id="PS00211">
    <property type="entry name" value="ABC_TRANSPORTER_1"/>
    <property type="match status" value="1"/>
</dbReference>
<dbReference type="InterPro" id="IPR050095">
    <property type="entry name" value="ECF_ABC_transporter_ATP-bd"/>
</dbReference>
<feature type="domain" description="ABC transporter" evidence="9">
    <location>
        <begin position="5"/>
        <end position="240"/>
    </location>
</feature>
<dbReference type="PANTHER" id="PTHR43553">
    <property type="entry name" value="HEAVY METAL TRANSPORTER"/>
    <property type="match status" value="1"/>
</dbReference>
<dbReference type="OrthoDB" id="9784332at2"/>
<evidence type="ECO:0000256" key="7">
    <source>
        <dbReference type="ARBA" id="ARBA00022967"/>
    </source>
</evidence>
<gene>
    <name evidence="10" type="ORF">FD30_GL001290</name>
</gene>
<sequence>MANIIEVQQLSYQYPDSGDRHALDRVSFDVHQGEWLAIVGHNGSGKSTLARAIDGLLPFKEGTVTVGGIQLSPETVWDVRAQIGMIFQNPDNQFVGATVADDVAFGLENRQVPRATMQKRVQAALAKVGMTQFAHREPASLSGGQKQRVALAGVVAIAPKILILDEATSMLDPQGRQAVLELVRELRQTQQLTVISITHDIDEAASADRILVLDDGRLIEEATPATIFARGTALIQTGLDVPFTVKLAAELRARGIAAPQDFQTTEEMEAWLCQSLLNTSTTPTKQGRP</sequence>
<organism evidence="10 11">
    <name type="scientific">Levilactobacillus namurensis DSM 19117</name>
    <dbReference type="NCBI Taxonomy" id="1423773"/>
    <lineage>
        <taxon>Bacteria</taxon>
        <taxon>Bacillati</taxon>
        <taxon>Bacillota</taxon>
        <taxon>Bacilli</taxon>
        <taxon>Lactobacillales</taxon>
        <taxon>Lactobacillaceae</taxon>
        <taxon>Levilactobacillus</taxon>
    </lineage>
</organism>
<dbReference type="SMART" id="SM00382">
    <property type="entry name" value="AAA"/>
    <property type="match status" value="1"/>
</dbReference>
<dbReference type="EMBL" id="AZDT01000016">
    <property type="protein sequence ID" value="KRK76757.1"/>
    <property type="molecule type" value="Genomic_DNA"/>
</dbReference>
<dbReference type="PATRIC" id="fig|1423773.3.peg.1317"/>
<dbReference type="InterPro" id="IPR003439">
    <property type="entry name" value="ABC_transporter-like_ATP-bd"/>
</dbReference>
<dbReference type="InterPro" id="IPR017871">
    <property type="entry name" value="ABC_transporter-like_CS"/>
</dbReference>
<dbReference type="GO" id="GO:0016887">
    <property type="term" value="F:ATP hydrolysis activity"/>
    <property type="evidence" value="ECO:0007669"/>
    <property type="project" value="InterPro"/>
</dbReference>
<dbReference type="NCBIfam" id="NF010156">
    <property type="entry name" value="PRK13635.1"/>
    <property type="match status" value="1"/>
</dbReference>
<dbReference type="STRING" id="1423773.FD30_GL001290"/>
<keyword evidence="4" id="KW-1003">Cell membrane</keyword>
<proteinExistence type="inferred from homology"/>
<evidence type="ECO:0000313" key="10">
    <source>
        <dbReference type="EMBL" id="KRK76757.1"/>
    </source>
</evidence>
<evidence type="ECO:0000256" key="1">
    <source>
        <dbReference type="ARBA" id="ARBA00004202"/>
    </source>
</evidence>
<dbReference type="PANTHER" id="PTHR43553:SF24">
    <property type="entry name" value="ENERGY-COUPLING FACTOR TRANSPORTER ATP-BINDING PROTEIN ECFA1"/>
    <property type="match status" value="1"/>
</dbReference>
<comment type="subcellular location">
    <subcellularLocation>
        <location evidence="1">Cell membrane</location>
        <topology evidence="1">Peripheral membrane protein</topology>
    </subcellularLocation>
</comment>
<dbReference type="RefSeq" id="WP_056943905.1">
    <property type="nucleotide sequence ID" value="NZ_AZDT01000016.1"/>
</dbReference>
<dbReference type="GeneID" id="84782105"/>
<dbReference type="Pfam" id="PF00005">
    <property type="entry name" value="ABC_tran"/>
    <property type="match status" value="1"/>
</dbReference>
<evidence type="ECO:0000313" key="11">
    <source>
        <dbReference type="Proteomes" id="UP000051162"/>
    </source>
</evidence>
<evidence type="ECO:0000256" key="4">
    <source>
        <dbReference type="ARBA" id="ARBA00022475"/>
    </source>
</evidence>
<dbReference type="Proteomes" id="UP000051162">
    <property type="component" value="Unassembled WGS sequence"/>
</dbReference>
<dbReference type="InterPro" id="IPR027417">
    <property type="entry name" value="P-loop_NTPase"/>
</dbReference>
<dbReference type="Gene3D" id="3.40.50.300">
    <property type="entry name" value="P-loop containing nucleotide triphosphate hydrolases"/>
    <property type="match status" value="1"/>
</dbReference>
<reference evidence="10 11" key="1">
    <citation type="journal article" date="2015" name="Genome Announc.">
        <title>Expanding the biotechnology potential of lactobacilli through comparative genomics of 213 strains and associated genera.</title>
        <authorList>
            <person name="Sun Z."/>
            <person name="Harris H.M."/>
            <person name="McCann A."/>
            <person name="Guo C."/>
            <person name="Argimon S."/>
            <person name="Zhang W."/>
            <person name="Yang X."/>
            <person name="Jeffery I.B."/>
            <person name="Cooney J.C."/>
            <person name="Kagawa T.F."/>
            <person name="Liu W."/>
            <person name="Song Y."/>
            <person name="Salvetti E."/>
            <person name="Wrobel A."/>
            <person name="Rasinkangas P."/>
            <person name="Parkhill J."/>
            <person name="Rea M.C."/>
            <person name="O'Sullivan O."/>
            <person name="Ritari J."/>
            <person name="Douillard F.P."/>
            <person name="Paul Ross R."/>
            <person name="Yang R."/>
            <person name="Briner A.E."/>
            <person name="Felis G.E."/>
            <person name="de Vos W.M."/>
            <person name="Barrangou R."/>
            <person name="Klaenhammer T.R."/>
            <person name="Caufield P.W."/>
            <person name="Cui Y."/>
            <person name="Zhang H."/>
            <person name="O'Toole P.W."/>
        </authorList>
    </citation>
    <scope>NUCLEOTIDE SEQUENCE [LARGE SCALE GENOMIC DNA]</scope>
    <source>
        <strain evidence="10 11">DSM 19117</strain>
    </source>
</reference>